<reference evidence="2" key="1">
    <citation type="journal article" date="2011" name="Environ. Microbiol.">
        <title>Genomic insights into the metabolic potential of the polycyclic aromatic hydrocarbon degrading sulfate-reducing Deltaproteobacterium N47.</title>
        <authorList>
            <person name="Bergmann F."/>
            <person name="Selesi D."/>
            <person name="Weinmaier T."/>
            <person name="Tischler P."/>
            <person name="Rattei T."/>
            <person name="Meckenstock R.U."/>
        </authorList>
    </citation>
    <scope>NUCLEOTIDE SEQUENCE</scope>
</reference>
<gene>
    <name evidence="2" type="ORF">N47_E50200</name>
</gene>
<dbReference type="NCBIfam" id="TIGR02595">
    <property type="entry name" value="PEP_CTERM"/>
    <property type="match status" value="1"/>
</dbReference>
<dbReference type="Pfam" id="PF07589">
    <property type="entry name" value="PEP-CTERM"/>
    <property type="match status" value="1"/>
</dbReference>
<proteinExistence type="predicted"/>
<evidence type="ECO:0000259" key="1">
    <source>
        <dbReference type="Pfam" id="PF07589"/>
    </source>
</evidence>
<evidence type="ECO:0000313" key="2">
    <source>
        <dbReference type="EMBL" id="CBX31508.1"/>
    </source>
</evidence>
<feature type="domain" description="Ice-binding protein C-terminal" evidence="1">
    <location>
        <begin position="184"/>
        <end position="207"/>
    </location>
</feature>
<dbReference type="EMBL" id="FR695877">
    <property type="protein sequence ID" value="CBX31508.1"/>
    <property type="molecule type" value="Genomic_DNA"/>
</dbReference>
<organism evidence="2">
    <name type="scientific">uncultured Desulfobacterium sp</name>
    <dbReference type="NCBI Taxonomy" id="201089"/>
    <lineage>
        <taxon>Bacteria</taxon>
        <taxon>Pseudomonadati</taxon>
        <taxon>Thermodesulfobacteriota</taxon>
        <taxon>Desulfobacteria</taxon>
        <taxon>Desulfobacterales</taxon>
        <taxon>Desulfobacteriaceae</taxon>
        <taxon>Desulfobacterium</taxon>
        <taxon>environmental samples</taxon>
    </lineage>
</organism>
<sequence>MFVAPNSYADTIATGNWIKLYNGTYGTTAGGEFNVWMSTSKTGTYTNQNFSTFCIETDEYINYDTPLYVENISKSAVNGGSGGPDPDPLDVKTAYLYYNFRMGNLSSLTTGTWSYDNTGIDALQRAIWYIEEETSGINNYLVTLANNASAADKQIAYNNVWILNLTDGAQYPTKKQDQLTLIPTVPEPATLLLLGFGLIGLAGAGRKFKK</sequence>
<protein>
    <recommendedName>
        <fullName evidence="1">Ice-binding protein C-terminal domain-containing protein</fullName>
    </recommendedName>
</protein>
<name>E1YJQ4_9BACT</name>
<dbReference type="AlphaFoldDB" id="E1YJQ4"/>
<dbReference type="InterPro" id="IPR013424">
    <property type="entry name" value="Ice-binding_C"/>
</dbReference>
<accession>E1YJQ4</accession>